<dbReference type="Proteomes" id="UP001189429">
    <property type="component" value="Unassembled WGS sequence"/>
</dbReference>
<reference evidence="2" key="1">
    <citation type="submission" date="2023-10" db="EMBL/GenBank/DDBJ databases">
        <authorList>
            <person name="Chen Y."/>
            <person name="Shah S."/>
            <person name="Dougan E. K."/>
            <person name="Thang M."/>
            <person name="Chan C."/>
        </authorList>
    </citation>
    <scope>NUCLEOTIDE SEQUENCE [LARGE SCALE GENOMIC DNA]</scope>
</reference>
<gene>
    <name evidence="2" type="ORF">PCOR1329_LOCUS26160</name>
</gene>
<accession>A0ABN9S390</accession>
<feature type="region of interest" description="Disordered" evidence="1">
    <location>
        <begin position="83"/>
        <end position="117"/>
    </location>
</feature>
<name>A0ABN9S390_9DINO</name>
<feature type="non-terminal residue" evidence="2">
    <location>
        <position position="117"/>
    </location>
</feature>
<evidence type="ECO:0000313" key="2">
    <source>
        <dbReference type="EMBL" id="CAK0826232.1"/>
    </source>
</evidence>
<evidence type="ECO:0000256" key="1">
    <source>
        <dbReference type="SAM" id="MobiDB-lite"/>
    </source>
</evidence>
<sequence length="117" mass="12610">MDIPSHFAEGKALQIGEFADEGGRNSDERLDYLLMDILPHLPQDKAYPPPMRAEPPHEADQLLSRLGETEMSQVALEHALRRWHEPASACEEPAPEPEHAGPAGAPSGGAAMPRGAA</sequence>
<evidence type="ECO:0000313" key="3">
    <source>
        <dbReference type="Proteomes" id="UP001189429"/>
    </source>
</evidence>
<comment type="caution">
    <text evidence="2">The sequence shown here is derived from an EMBL/GenBank/DDBJ whole genome shotgun (WGS) entry which is preliminary data.</text>
</comment>
<dbReference type="EMBL" id="CAUYUJ010009251">
    <property type="protein sequence ID" value="CAK0826232.1"/>
    <property type="molecule type" value="Genomic_DNA"/>
</dbReference>
<feature type="compositionally biased region" description="Low complexity" evidence="1">
    <location>
        <begin position="100"/>
        <end position="117"/>
    </location>
</feature>
<organism evidence="2 3">
    <name type="scientific">Prorocentrum cordatum</name>
    <dbReference type="NCBI Taxonomy" id="2364126"/>
    <lineage>
        <taxon>Eukaryota</taxon>
        <taxon>Sar</taxon>
        <taxon>Alveolata</taxon>
        <taxon>Dinophyceae</taxon>
        <taxon>Prorocentrales</taxon>
        <taxon>Prorocentraceae</taxon>
        <taxon>Prorocentrum</taxon>
    </lineage>
</organism>
<keyword evidence="3" id="KW-1185">Reference proteome</keyword>
<proteinExistence type="predicted"/>
<protein>
    <submittedName>
        <fullName evidence="2">Uncharacterized protein</fullName>
    </submittedName>
</protein>